<keyword evidence="3" id="KW-1185">Reference proteome</keyword>
<protein>
    <submittedName>
        <fullName evidence="2">Gamma-glutamylcyclotransferase</fullName>
    </submittedName>
</protein>
<dbReference type="Gene3D" id="3.10.490.10">
    <property type="entry name" value="Gamma-glutamyl cyclotransferase-like"/>
    <property type="match status" value="1"/>
</dbReference>
<dbReference type="SUPFAM" id="SSF110857">
    <property type="entry name" value="Gamma-glutamyl cyclotransferase-like"/>
    <property type="match status" value="1"/>
</dbReference>
<dbReference type="CDD" id="cd06661">
    <property type="entry name" value="GGCT_like"/>
    <property type="match status" value="1"/>
</dbReference>
<dbReference type="InterPro" id="IPR013024">
    <property type="entry name" value="GGCT-like"/>
</dbReference>
<organism evidence="2 3">
    <name type="scientific">Mariniflexile aquimaris</name>
    <dbReference type="NCBI Taxonomy" id="881009"/>
    <lineage>
        <taxon>Bacteria</taxon>
        <taxon>Pseudomonadati</taxon>
        <taxon>Bacteroidota</taxon>
        <taxon>Flavobacteriia</taxon>
        <taxon>Flavobacteriales</taxon>
        <taxon>Flavobacteriaceae</taxon>
        <taxon>Mariniflexile</taxon>
    </lineage>
</organism>
<dbReference type="EMBL" id="JBHTIB010000012">
    <property type="protein sequence ID" value="MFD0835899.1"/>
    <property type="molecule type" value="Genomic_DNA"/>
</dbReference>
<name>A0ABW3BTU5_9FLAO</name>
<reference evidence="3" key="1">
    <citation type="journal article" date="2019" name="Int. J. Syst. Evol. Microbiol.">
        <title>The Global Catalogue of Microorganisms (GCM) 10K type strain sequencing project: providing services to taxonomists for standard genome sequencing and annotation.</title>
        <authorList>
            <consortium name="The Broad Institute Genomics Platform"/>
            <consortium name="The Broad Institute Genome Sequencing Center for Infectious Disease"/>
            <person name="Wu L."/>
            <person name="Ma J."/>
        </authorList>
    </citation>
    <scope>NUCLEOTIDE SEQUENCE [LARGE SCALE GENOMIC DNA]</scope>
    <source>
        <strain evidence="3">CCUG 60529</strain>
    </source>
</reference>
<comment type="caution">
    <text evidence="2">The sequence shown here is derived from an EMBL/GenBank/DDBJ whole genome shotgun (WGS) entry which is preliminary data.</text>
</comment>
<dbReference type="InterPro" id="IPR036568">
    <property type="entry name" value="GGCT-like_sf"/>
</dbReference>
<dbReference type="InterPro" id="IPR009288">
    <property type="entry name" value="AIG2-like_dom"/>
</dbReference>
<accession>A0ABW3BTU5</accession>
<sequence length="132" mass="15414">MHSEYLFVYGTLLKNFDSYMSKFLDRNSEFIGPGYFNGKLFEISWYPGAILSEDDSEKVYGHVFKINNESKTFKILDDYEGIGDTTEHPNEYKRVLIEAYLDSKETINTWVYIYNLPTSSLKLITSGNYLKQ</sequence>
<dbReference type="Proteomes" id="UP001597011">
    <property type="component" value="Unassembled WGS sequence"/>
</dbReference>
<feature type="domain" description="Gamma-glutamylcyclotransferase AIG2-like" evidence="1">
    <location>
        <begin position="6"/>
        <end position="130"/>
    </location>
</feature>
<dbReference type="Pfam" id="PF06094">
    <property type="entry name" value="GGACT"/>
    <property type="match status" value="1"/>
</dbReference>
<evidence type="ECO:0000313" key="3">
    <source>
        <dbReference type="Proteomes" id="UP001597011"/>
    </source>
</evidence>
<gene>
    <name evidence="2" type="ORF">ACFQ0I_09000</name>
</gene>
<proteinExistence type="predicted"/>
<evidence type="ECO:0000259" key="1">
    <source>
        <dbReference type="Pfam" id="PF06094"/>
    </source>
</evidence>
<evidence type="ECO:0000313" key="2">
    <source>
        <dbReference type="EMBL" id="MFD0835899.1"/>
    </source>
</evidence>
<dbReference type="RefSeq" id="WP_379941433.1">
    <property type="nucleotide sequence ID" value="NZ_JBHTIB010000012.1"/>
</dbReference>